<sequence length="228" mass="27178">MTKTLSYQGNLIKYELTIKKQKNIVLNVNNGKIKISAPSHANDWEIEGLIYRNIKKILTIMDYHDSYRKVAFAPVNQLGYVIVFNNKYPLQLTNENIHTKIINKELFMMKDYGSYEENLKKLHSFLRQKFTYKFEQLVNKWAKIMQLEYKNLTIKSMTRKWGVCYPQTGKIVLNIKLIHFDPSVIEYVVVHELSHLVHHNHSKSFWHYVEKYLPNYRDKIEILKKPGI</sequence>
<gene>
    <name evidence="2" type="ORF">SERIO_v1c07700</name>
</gene>
<organism evidence="2 3">
    <name type="scientific">Spiroplasma eriocheiris</name>
    <dbReference type="NCBI Taxonomy" id="315358"/>
    <lineage>
        <taxon>Bacteria</taxon>
        <taxon>Bacillati</taxon>
        <taxon>Mycoplasmatota</taxon>
        <taxon>Mollicutes</taxon>
        <taxon>Entomoplasmatales</taxon>
        <taxon>Spiroplasmataceae</taxon>
        <taxon>Spiroplasma</taxon>
    </lineage>
</organism>
<keyword evidence="2" id="KW-0645">Protease</keyword>
<evidence type="ECO:0000259" key="1">
    <source>
        <dbReference type="Pfam" id="PF01863"/>
    </source>
</evidence>
<dbReference type="Proteomes" id="UP000035661">
    <property type="component" value="Chromosome"/>
</dbReference>
<dbReference type="PANTHER" id="PTHR30399">
    <property type="entry name" value="UNCHARACTERIZED PROTEIN YGJP"/>
    <property type="match status" value="1"/>
</dbReference>
<reference evidence="2 3" key="1">
    <citation type="journal article" date="2015" name="Genome Biol. Evol.">
        <title>Found and Lost: The Fates of Horizontally Acquired Genes in Arthropod-Symbiotic Spiroplasma.</title>
        <authorList>
            <person name="Lo W.S."/>
            <person name="Gasparich G.E."/>
            <person name="Kuo C.H."/>
        </authorList>
    </citation>
    <scope>NUCLEOTIDE SEQUENCE [LARGE SCALE GENOMIC DNA]</scope>
    <source>
        <strain evidence="3">TDA-040725-5</strain>
    </source>
</reference>
<keyword evidence="3" id="KW-1185">Reference proteome</keyword>
<dbReference type="Pfam" id="PF01863">
    <property type="entry name" value="YgjP-like"/>
    <property type="match status" value="1"/>
</dbReference>
<proteinExistence type="predicted"/>
<dbReference type="InterPro" id="IPR002725">
    <property type="entry name" value="YgjP-like_metallopeptidase"/>
</dbReference>
<dbReference type="EMBL" id="CP011856">
    <property type="protein sequence ID" value="AKM54332.1"/>
    <property type="molecule type" value="Genomic_DNA"/>
</dbReference>
<dbReference type="GO" id="GO:0008237">
    <property type="term" value="F:metallopeptidase activity"/>
    <property type="evidence" value="ECO:0007669"/>
    <property type="project" value="UniProtKB-KW"/>
</dbReference>
<accession>A0A0H3XMS1</accession>
<dbReference type="AlphaFoldDB" id="A0A0H3XMS1"/>
<dbReference type="CDD" id="cd07344">
    <property type="entry name" value="M48_yhfN_like"/>
    <property type="match status" value="1"/>
</dbReference>
<dbReference type="PATRIC" id="fig|743698.3.peg.773"/>
<keyword evidence="2" id="KW-0482">Metalloprotease</keyword>
<evidence type="ECO:0000313" key="3">
    <source>
        <dbReference type="Proteomes" id="UP000035661"/>
    </source>
</evidence>
<dbReference type="GO" id="GO:0006508">
    <property type="term" value="P:proteolysis"/>
    <property type="evidence" value="ECO:0007669"/>
    <property type="project" value="UniProtKB-KW"/>
</dbReference>
<dbReference type="KEGG" id="seri:SERIO_v1c07700"/>
<feature type="domain" description="YgjP-like metallopeptidase" evidence="1">
    <location>
        <begin position="22"/>
        <end position="225"/>
    </location>
</feature>
<protein>
    <submittedName>
        <fullName evidence="2">Zinc metalloprotease</fullName>
    </submittedName>
</protein>
<evidence type="ECO:0000313" key="2">
    <source>
        <dbReference type="EMBL" id="AKM54332.1"/>
    </source>
</evidence>
<dbReference type="RefSeq" id="WP_236682138.1">
    <property type="nucleotide sequence ID" value="NZ_CP011856.1"/>
</dbReference>
<dbReference type="PANTHER" id="PTHR30399:SF1">
    <property type="entry name" value="UTP PYROPHOSPHATASE"/>
    <property type="match status" value="1"/>
</dbReference>
<name>A0A0H3XMS1_9MOLU</name>
<dbReference type="Gene3D" id="3.30.2010.10">
    <property type="entry name" value="Metalloproteases ('zincins'), catalytic domain"/>
    <property type="match status" value="1"/>
</dbReference>
<dbReference type="InterPro" id="IPR053136">
    <property type="entry name" value="UTP_pyrophosphatase-like"/>
</dbReference>
<dbReference type="STRING" id="315358.SERIO_v1c07700"/>
<reference evidence="3" key="2">
    <citation type="submission" date="2015-06" db="EMBL/GenBank/DDBJ databases">
        <title>Complete genome sequence of Spiroplasma eriocheiris TDA-040725-5 (DSM 21848).</title>
        <authorList>
            <person name="Lo W.-S."/>
            <person name="Kuo C.-H."/>
        </authorList>
    </citation>
    <scope>NUCLEOTIDE SEQUENCE [LARGE SCALE GENOMIC DNA]</scope>
    <source>
        <strain evidence="3">TDA-040725-5</strain>
    </source>
</reference>
<keyword evidence="2" id="KW-0378">Hydrolase</keyword>